<reference evidence="2 3" key="1">
    <citation type="submission" date="2015-04" db="EMBL/GenBank/DDBJ databases">
        <title>The draft genome sequence of Fusarium langsethiae, a T-2/HT-2 mycotoxin producer.</title>
        <authorList>
            <person name="Lysoe E."/>
            <person name="Divon H.H."/>
            <person name="Terzi V."/>
            <person name="Orru L."/>
            <person name="Lamontanara A."/>
            <person name="Kolseth A.-K."/>
            <person name="Frandsen R.J."/>
            <person name="Nielsen K."/>
            <person name="Thrane U."/>
        </authorList>
    </citation>
    <scope>NUCLEOTIDE SEQUENCE [LARGE SCALE GENOMIC DNA]</scope>
    <source>
        <strain evidence="2 3">Fl201059</strain>
    </source>
</reference>
<evidence type="ECO:0000313" key="2">
    <source>
        <dbReference type="EMBL" id="KPA45125.1"/>
    </source>
</evidence>
<feature type="compositionally biased region" description="Basic residues" evidence="1">
    <location>
        <begin position="128"/>
        <end position="140"/>
    </location>
</feature>
<feature type="compositionally biased region" description="Low complexity" evidence="1">
    <location>
        <begin position="47"/>
        <end position="56"/>
    </location>
</feature>
<proteinExistence type="predicted"/>
<dbReference type="OrthoDB" id="5237337at2759"/>
<dbReference type="AlphaFoldDB" id="A0A0N0DH96"/>
<feature type="compositionally biased region" description="Basic and acidic residues" evidence="1">
    <location>
        <begin position="1"/>
        <end position="11"/>
    </location>
</feature>
<gene>
    <name evidence="2" type="ORF">FLAG1_01950</name>
</gene>
<evidence type="ECO:0000313" key="3">
    <source>
        <dbReference type="Proteomes" id="UP000037904"/>
    </source>
</evidence>
<protein>
    <submittedName>
        <fullName evidence="2">Uncharacterized protein</fullName>
    </submittedName>
</protein>
<dbReference type="EMBL" id="JXCE01000017">
    <property type="protein sequence ID" value="KPA45125.1"/>
    <property type="molecule type" value="Genomic_DNA"/>
</dbReference>
<organism evidence="2 3">
    <name type="scientific">Fusarium langsethiae</name>
    <dbReference type="NCBI Taxonomy" id="179993"/>
    <lineage>
        <taxon>Eukaryota</taxon>
        <taxon>Fungi</taxon>
        <taxon>Dikarya</taxon>
        <taxon>Ascomycota</taxon>
        <taxon>Pezizomycotina</taxon>
        <taxon>Sordariomycetes</taxon>
        <taxon>Hypocreomycetidae</taxon>
        <taxon>Hypocreales</taxon>
        <taxon>Nectriaceae</taxon>
        <taxon>Fusarium</taxon>
    </lineage>
</organism>
<dbReference type="Proteomes" id="UP000037904">
    <property type="component" value="Unassembled WGS sequence"/>
</dbReference>
<accession>A0A0N0DH96</accession>
<feature type="compositionally biased region" description="Basic and acidic residues" evidence="1">
    <location>
        <begin position="118"/>
        <end position="127"/>
    </location>
</feature>
<sequence>MQRSGSFERRSSVNQRPSPSPSPIPTPSSRNRTLSPSRGRPQSFRGSNKPSSSRPISRSRSRGRSSSRSSSCSPSRRKKRSDDHDYNGLFKTTAGLLAGIGVATVIAHKVWPKGVLHGDHEDWEHPPPPKHSRKQHRHRSPGNAERVYERTTRRHGDVIHHEEISRRRPQNYERMPQEHVRVRHHAERLPYAPDDYYVQEQPFYPAERRRTVAQPAPYPPNW</sequence>
<keyword evidence="3" id="KW-1185">Reference proteome</keyword>
<evidence type="ECO:0000256" key="1">
    <source>
        <dbReference type="SAM" id="MobiDB-lite"/>
    </source>
</evidence>
<feature type="region of interest" description="Disordered" evidence="1">
    <location>
        <begin position="118"/>
        <end position="146"/>
    </location>
</feature>
<comment type="caution">
    <text evidence="2">The sequence shown here is derived from an EMBL/GenBank/DDBJ whole genome shotgun (WGS) entry which is preliminary data.</text>
</comment>
<feature type="region of interest" description="Disordered" evidence="1">
    <location>
        <begin position="1"/>
        <end position="87"/>
    </location>
</feature>
<name>A0A0N0DH96_FUSLA</name>